<dbReference type="EMBL" id="CP074402">
    <property type="protein sequence ID" value="QVJ02796.1"/>
    <property type="molecule type" value="Genomic_DNA"/>
</dbReference>
<keyword evidence="1" id="KW-1133">Transmembrane helix</keyword>
<evidence type="ECO:0000313" key="3">
    <source>
        <dbReference type="Proteomes" id="UP000682416"/>
    </source>
</evidence>
<keyword evidence="1" id="KW-0472">Membrane</keyword>
<evidence type="ECO:0000313" key="2">
    <source>
        <dbReference type="EMBL" id="QVJ02796.1"/>
    </source>
</evidence>
<dbReference type="KEGG" id="nec:KGD82_11290"/>
<feature type="transmembrane region" description="Helical" evidence="1">
    <location>
        <begin position="158"/>
        <end position="182"/>
    </location>
</feature>
<evidence type="ECO:0000256" key="1">
    <source>
        <dbReference type="SAM" id="Phobius"/>
    </source>
</evidence>
<accession>A0A975QKJ6</accession>
<keyword evidence="3" id="KW-1185">Reference proteome</keyword>
<dbReference type="Proteomes" id="UP000682416">
    <property type="component" value="Chromosome"/>
</dbReference>
<proteinExistence type="predicted"/>
<keyword evidence="1" id="KW-0812">Transmembrane</keyword>
<reference evidence="2" key="1">
    <citation type="submission" date="2021-05" db="EMBL/GenBank/DDBJ databases">
        <authorList>
            <person name="Kaiqin L."/>
            <person name="Jian G."/>
        </authorList>
    </citation>
    <scope>NUCLEOTIDE SEQUENCE</scope>
    <source>
        <strain evidence="2">HDS5</strain>
    </source>
</reference>
<gene>
    <name evidence="2" type="ORF">KGD82_11290</name>
</gene>
<sequence length="190" mass="20702">MLDRHGGVFVSEELAGRLDRWELAADLRARVGEEGVPLDVLVVAHPTHTDLGWLADAVRRESDRPLVVFSPHTNHVGAAHLGEAGLPSESATYTSYTGAYPEDPREQLDRLLRAATFPNLGERTARAETEYVRSLGAEPEPDSVPAGWPTQRWLTVTWPATAVFTGSTLVTALLAMVGVTAFRRFGRSTS</sequence>
<name>A0A975QKJ6_9ACTN</name>
<protein>
    <submittedName>
        <fullName evidence="2">Uncharacterized protein</fullName>
    </submittedName>
</protein>
<dbReference type="AlphaFoldDB" id="A0A975QKJ6"/>
<organism evidence="2 3">
    <name type="scientific">Nocardiopsis eucommiae</name>
    <dbReference type="NCBI Taxonomy" id="2831970"/>
    <lineage>
        <taxon>Bacteria</taxon>
        <taxon>Bacillati</taxon>
        <taxon>Actinomycetota</taxon>
        <taxon>Actinomycetes</taxon>
        <taxon>Streptosporangiales</taxon>
        <taxon>Nocardiopsidaceae</taxon>
        <taxon>Nocardiopsis</taxon>
    </lineage>
</organism>